<keyword evidence="1" id="KW-1133">Transmembrane helix</keyword>
<dbReference type="InterPro" id="IPR037185">
    <property type="entry name" value="EmrE-like"/>
</dbReference>
<dbReference type="PANTHER" id="PTHR22911:SF135">
    <property type="entry name" value="BLR4310 PROTEIN"/>
    <property type="match status" value="1"/>
</dbReference>
<accession>Q1UZW6</accession>
<evidence type="ECO:0000256" key="1">
    <source>
        <dbReference type="SAM" id="Phobius"/>
    </source>
</evidence>
<dbReference type="AlphaFoldDB" id="Q1UZW6"/>
<evidence type="ECO:0000259" key="2">
    <source>
        <dbReference type="Pfam" id="PF00892"/>
    </source>
</evidence>
<comment type="caution">
    <text evidence="3">The sequence shown here is derived from an EMBL/GenBank/DDBJ whole genome shotgun (WGS) entry which is preliminary data.</text>
</comment>
<proteinExistence type="predicted"/>
<organism evidence="3 4">
    <name type="scientific">Pelagibacter ubique (strain HTCC1002)</name>
    <dbReference type="NCBI Taxonomy" id="314261"/>
    <lineage>
        <taxon>Bacteria</taxon>
        <taxon>Pseudomonadati</taxon>
        <taxon>Pseudomonadota</taxon>
        <taxon>Alphaproteobacteria</taxon>
        <taxon>Candidatus Pelagibacterales</taxon>
        <taxon>Candidatus Pelagibacteraceae</taxon>
        <taxon>Candidatus Pelagibacter</taxon>
    </lineage>
</organism>
<feature type="domain" description="EamA" evidence="2">
    <location>
        <begin position="178"/>
        <end position="305"/>
    </location>
</feature>
<keyword evidence="1" id="KW-0812">Transmembrane</keyword>
<feature type="transmembrane region" description="Helical" evidence="1">
    <location>
        <begin position="102"/>
        <end position="119"/>
    </location>
</feature>
<name>Q1UZW6_PELU1</name>
<feature type="transmembrane region" description="Helical" evidence="1">
    <location>
        <begin position="61"/>
        <end position="82"/>
    </location>
</feature>
<feature type="transmembrane region" description="Helical" evidence="1">
    <location>
        <begin position="125"/>
        <end position="142"/>
    </location>
</feature>
<feature type="transmembrane region" description="Helical" evidence="1">
    <location>
        <begin position="149"/>
        <end position="167"/>
    </location>
</feature>
<feature type="transmembrane region" description="Helical" evidence="1">
    <location>
        <begin position="173"/>
        <end position="189"/>
    </location>
</feature>
<sequence>MVLDFCILPIKKPIFTHKMFPKVKINNELLGILYMLLCQFSFATNDAFVKNIYEHFDEIFVLNQIIFIRGTFTLLFIVLFLYIKKQLNFKLIFSSTELKIRGLLESLAALFFFIGIALLPFAKVYILLSMAPIILTAFGAIFMNEKVRWRRWSAVILGFIGVVVVVNPGKLEFGYYFIFPILAAIMLSIRDMYTKNFKKDYHSLQTAFMTCFVVTIFFGILSIYKFYDFTLKDIFILFISAFFLAMGYIFSIATIKIALVSVTSTFRYSVILWGIIYGYFLFDEVPSTNSYIGALIIIISGLIIISRQKQIGVIK</sequence>
<feature type="transmembrane region" description="Helical" evidence="1">
    <location>
        <begin position="265"/>
        <end position="282"/>
    </location>
</feature>
<reference evidence="3 4" key="1">
    <citation type="submission" date="2006-04" db="EMBL/GenBank/DDBJ databases">
        <authorList>
            <person name="Giovannoni S.J."/>
            <person name="Cho J.-C."/>
            <person name="Ferriera S."/>
            <person name="Johnson J."/>
            <person name="Kravitz S."/>
            <person name="Halpern A."/>
            <person name="Remington K."/>
            <person name="Beeson K."/>
            <person name="Tran B."/>
            <person name="Rogers Y.-H."/>
            <person name="Friedman R."/>
            <person name="Venter J.C."/>
        </authorList>
    </citation>
    <scope>NUCLEOTIDE SEQUENCE [LARGE SCALE GENOMIC DNA]</scope>
    <source>
        <strain evidence="3 4">HTCC1002</strain>
    </source>
</reference>
<dbReference type="PANTHER" id="PTHR22911">
    <property type="entry name" value="ACYL-MALONYL CONDENSING ENZYME-RELATED"/>
    <property type="match status" value="1"/>
</dbReference>
<feature type="transmembrane region" description="Helical" evidence="1">
    <location>
        <begin position="234"/>
        <end position="253"/>
    </location>
</feature>
<dbReference type="Proteomes" id="UP000005306">
    <property type="component" value="Unassembled WGS sequence"/>
</dbReference>
<gene>
    <name evidence="3" type="ORF">PU1002_00095</name>
</gene>
<feature type="transmembrane region" description="Helical" evidence="1">
    <location>
        <begin position="29"/>
        <end position="49"/>
    </location>
</feature>
<dbReference type="EMBL" id="AAPV01000002">
    <property type="protein sequence ID" value="EAS84075.1"/>
    <property type="molecule type" value="Genomic_DNA"/>
</dbReference>
<dbReference type="SUPFAM" id="SSF103481">
    <property type="entry name" value="Multidrug resistance efflux transporter EmrE"/>
    <property type="match status" value="2"/>
</dbReference>
<protein>
    <recommendedName>
        <fullName evidence="2">EamA domain-containing protein</fullName>
    </recommendedName>
</protein>
<feature type="transmembrane region" description="Helical" evidence="1">
    <location>
        <begin position="201"/>
        <end position="222"/>
    </location>
</feature>
<dbReference type="InterPro" id="IPR000620">
    <property type="entry name" value="EamA_dom"/>
</dbReference>
<dbReference type="HOGENOM" id="CLU_032828_2_0_5"/>
<keyword evidence="1" id="KW-0472">Membrane</keyword>
<dbReference type="RefSeq" id="WP_006996662.1">
    <property type="nucleotide sequence ID" value="NZ_CH724130.1"/>
</dbReference>
<evidence type="ECO:0000313" key="3">
    <source>
        <dbReference type="EMBL" id="EAS84075.1"/>
    </source>
</evidence>
<dbReference type="GO" id="GO:0016020">
    <property type="term" value="C:membrane"/>
    <property type="evidence" value="ECO:0007669"/>
    <property type="project" value="InterPro"/>
</dbReference>
<dbReference type="Pfam" id="PF00892">
    <property type="entry name" value="EamA"/>
    <property type="match status" value="2"/>
</dbReference>
<feature type="transmembrane region" description="Helical" evidence="1">
    <location>
        <begin position="288"/>
        <end position="305"/>
    </location>
</feature>
<evidence type="ECO:0000313" key="4">
    <source>
        <dbReference type="Proteomes" id="UP000005306"/>
    </source>
</evidence>
<feature type="domain" description="EamA" evidence="2">
    <location>
        <begin position="30"/>
        <end position="166"/>
    </location>
</feature>